<dbReference type="Proteomes" id="UP001107558">
    <property type="component" value="Chromosome 3"/>
</dbReference>
<dbReference type="AlphaFoldDB" id="A0A9J6BNC1"/>
<evidence type="ECO:0000313" key="3">
    <source>
        <dbReference type="Proteomes" id="UP001107558"/>
    </source>
</evidence>
<reference evidence="2" key="1">
    <citation type="submission" date="2021-03" db="EMBL/GenBank/DDBJ databases">
        <title>Chromosome level genome of the anhydrobiotic midge Polypedilum vanderplanki.</title>
        <authorList>
            <person name="Yoshida Y."/>
            <person name="Kikawada T."/>
            <person name="Gusev O."/>
        </authorList>
    </citation>
    <scope>NUCLEOTIDE SEQUENCE</scope>
    <source>
        <strain evidence="2">NIAS01</strain>
        <tissue evidence="2">Whole body or cell culture</tissue>
    </source>
</reference>
<dbReference type="OrthoDB" id="10607390at2759"/>
<evidence type="ECO:0000259" key="1">
    <source>
        <dbReference type="Pfam" id="PF00567"/>
    </source>
</evidence>
<name>A0A9J6BNC1_POLVA</name>
<dbReference type="Gene3D" id="2.30.30.140">
    <property type="match status" value="1"/>
</dbReference>
<accession>A0A9J6BNC1</accession>
<gene>
    <name evidence="2" type="ORF">PVAND_001394</name>
</gene>
<dbReference type="SUPFAM" id="SSF63748">
    <property type="entry name" value="Tudor/PWWP/MBT"/>
    <property type="match status" value="1"/>
</dbReference>
<dbReference type="InterPro" id="IPR002999">
    <property type="entry name" value="Tudor"/>
</dbReference>
<protein>
    <recommendedName>
        <fullName evidence="1">Tudor domain-containing protein</fullName>
    </recommendedName>
</protein>
<feature type="domain" description="Tudor" evidence="1">
    <location>
        <begin position="272"/>
        <end position="364"/>
    </location>
</feature>
<proteinExistence type="predicted"/>
<comment type="caution">
    <text evidence="2">The sequence shown here is derived from an EMBL/GenBank/DDBJ whole genome shotgun (WGS) entry which is preliminary data.</text>
</comment>
<dbReference type="Pfam" id="PF00567">
    <property type="entry name" value="TUDOR"/>
    <property type="match status" value="1"/>
</dbReference>
<organism evidence="2 3">
    <name type="scientific">Polypedilum vanderplanki</name>
    <name type="common">Sleeping chironomid midge</name>
    <dbReference type="NCBI Taxonomy" id="319348"/>
    <lineage>
        <taxon>Eukaryota</taxon>
        <taxon>Metazoa</taxon>
        <taxon>Ecdysozoa</taxon>
        <taxon>Arthropoda</taxon>
        <taxon>Hexapoda</taxon>
        <taxon>Insecta</taxon>
        <taxon>Pterygota</taxon>
        <taxon>Neoptera</taxon>
        <taxon>Endopterygota</taxon>
        <taxon>Diptera</taxon>
        <taxon>Nematocera</taxon>
        <taxon>Chironomoidea</taxon>
        <taxon>Chironomidae</taxon>
        <taxon>Chironominae</taxon>
        <taxon>Polypedilum</taxon>
        <taxon>Polypedilum</taxon>
    </lineage>
</organism>
<sequence length="444" mass="51800">MNQNEFAPVDLSRYQKDSIFVGSIVSKISLRHGLCYCIDTISNQILININKHKEYEEYDKLPQQKTKFIYYSRSRNTYYRAYRPIDNPASNAIKAILIDTGETVFLIYSKGKFFKITKEFTTIPSLSIPLKIHKFPNRFASISEFINKNLLADDEGDQAVRIKVKVLSVINDVVHVDVIESSYKGQFIKFENTQADNTNILKLTKSNIEKLFDQKQREEKFRYSSTCVMASDINEKSKLPALGSNILINATMVVHPYLIYGQCREINNCLDRNYELMNLMMRLNNFERKHEPLKAKPILNQMVIVSMDAQFENNKRKYYRGKVHEIFGNVLMILFVDYGFIRPEKFENLFCYPDGYTRLPFQSFCIHVSNIEDAYKADCYSVVVEQNLKSFGIGIVEQVNGFDITVKLYNNQAFDMNYILSNHIFPVEKRRKVLKFNKANRLVK</sequence>
<dbReference type="EMBL" id="JADBJN010000003">
    <property type="protein sequence ID" value="KAG5671183.1"/>
    <property type="molecule type" value="Genomic_DNA"/>
</dbReference>
<keyword evidence="3" id="KW-1185">Reference proteome</keyword>
<evidence type="ECO:0000313" key="2">
    <source>
        <dbReference type="EMBL" id="KAG5671183.1"/>
    </source>
</evidence>